<accession>A0A1F7ZMP5</accession>
<keyword evidence="4" id="KW-0032">Aminotransferase</keyword>
<dbReference type="Gene3D" id="3.40.640.10">
    <property type="entry name" value="Type I PLP-dependent aspartate aminotransferase-like (Major domain)"/>
    <property type="match status" value="2"/>
</dbReference>
<evidence type="ECO:0000313" key="4">
    <source>
        <dbReference type="EMBL" id="OGM40727.1"/>
    </source>
</evidence>
<name>A0A1F7ZMP5_9EURO</name>
<proteinExistence type="inferred from homology"/>
<evidence type="ECO:0000256" key="2">
    <source>
        <dbReference type="ARBA" id="ARBA00022898"/>
    </source>
</evidence>
<keyword evidence="5" id="KW-1185">Reference proteome</keyword>
<dbReference type="GeneID" id="34454432"/>
<dbReference type="InterPro" id="IPR015421">
    <property type="entry name" value="PyrdxlP-dep_Trfase_major"/>
</dbReference>
<evidence type="ECO:0000256" key="1">
    <source>
        <dbReference type="ARBA" id="ARBA00008954"/>
    </source>
</evidence>
<dbReference type="Pfam" id="PF00202">
    <property type="entry name" value="Aminotran_3"/>
    <property type="match status" value="2"/>
</dbReference>
<gene>
    <name evidence="4" type="ORF">ABOM_011042</name>
</gene>
<dbReference type="InterPro" id="IPR015424">
    <property type="entry name" value="PyrdxlP-dep_Trfase"/>
</dbReference>
<dbReference type="EMBL" id="LYCR01000133">
    <property type="protein sequence ID" value="OGM40727.1"/>
    <property type="molecule type" value="Genomic_DNA"/>
</dbReference>
<dbReference type="PANTHER" id="PTHR43094:SF1">
    <property type="entry name" value="AMINOTRANSFERASE CLASS-III"/>
    <property type="match status" value="1"/>
</dbReference>
<dbReference type="Gene3D" id="3.90.1150.10">
    <property type="entry name" value="Aspartate Aminotransferase, domain 1"/>
    <property type="match status" value="2"/>
</dbReference>
<dbReference type="GO" id="GO:0005829">
    <property type="term" value="C:cytosol"/>
    <property type="evidence" value="ECO:0007669"/>
    <property type="project" value="TreeGrafter"/>
</dbReference>
<dbReference type="STRING" id="109264.A0A1F7ZMP5"/>
<keyword evidence="4" id="KW-0808">Transferase</keyword>
<comment type="caution">
    <text evidence="4">The sequence shown here is derived from an EMBL/GenBank/DDBJ whole genome shotgun (WGS) entry which is preliminary data.</text>
</comment>
<dbReference type="GO" id="GO:0008483">
    <property type="term" value="F:transaminase activity"/>
    <property type="evidence" value="ECO:0007669"/>
    <property type="project" value="UniProtKB-KW"/>
</dbReference>
<comment type="similarity">
    <text evidence="1 3">Belongs to the class-III pyridoxal-phosphate-dependent aminotransferase family.</text>
</comment>
<dbReference type="Proteomes" id="UP000179179">
    <property type="component" value="Unassembled WGS sequence"/>
</dbReference>
<keyword evidence="2 3" id="KW-0663">Pyridoxal phosphate</keyword>
<dbReference type="InterPro" id="IPR005814">
    <property type="entry name" value="Aminotrans_3"/>
</dbReference>
<dbReference type="OrthoDB" id="5419315at2759"/>
<dbReference type="InterPro" id="IPR015422">
    <property type="entry name" value="PyrdxlP-dep_Trfase_small"/>
</dbReference>
<sequence length="492" mass="53668">MGSVAEPAYLYKNVTHDPTVPSVKSAEGIYIYLENGQKILDATSGAAVSAIGHGVGRVKKAIMSQLDKVEYCHPGFFPNTPAMELADLLVESTGGKLSRACILGSGNQSAPLFYFSMHHPSRQGTILVGIRELKLVGYIGSEAVEAAMKLAYQYFEEQSPNTRRTRFISRHGSWHGCTLGALALGDFKPRKSRFDSILTPNISHVSACDPYHGLMENEDTATYVARLKEELDNEFQRLGPETVCAVFLEPMVGTALGCVTALPGYLQAVRDVCDRYGALLVFDEIMCGMGRTGITHAWQEDGVAPDIELVGKGLAAGYGTISGLLVNDRVLDGLRHGGGYFVHGQTYQSHPLGCAAAVEVQRIIQEENLIENCRKMGQYLGQQLKLHLGNHPYIGDIRGRGLFWAVEFMADPPTKTPFSPAFAISKRMQSRGMERGYDICVFAATGAVDGWNGDHLLLAPPYTVRKEDVDDIVSRLVQTIDSVFEDVAALVM</sequence>
<organism evidence="4 5">
    <name type="scientific">Aspergillus bombycis</name>
    <dbReference type="NCBI Taxonomy" id="109264"/>
    <lineage>
        <taxon>Eukaryota</taxon>
        <taxon>Fungi</taxon>
        <taxon>Dikarya</taxon>
        <taxon>Ascomycota</taxon>
        <taxon>Pezizomycotina</taxon>
        <taxon>Eurotiomycetes</taxon>
        <taxon>Eurotiomycetidae</taxon>
        <taxon>Eurotiales</taxon>
        <taxon>Aspergillaceae</taxon>
        <taxon>Aspergillus</taxon>
    </lineage>
</organism>
<dbReference type="CDD" id="cd00610">
    <property type="entry name" value="OAT_like"/>
    <property type="match status" value="1"/>
</dbReference>
<reference evidence="4 5" key="1">
    <citation type="journal article" date="2016" name="Genome Biol. Evol.">
        <title>Draft genome sequence of an aflatoxigenic Aspergillus species, A. bombycis.</title>
        <authorList>
            <person name="Moore G.G."/>
            <person name="Mack B.M."/>
            <person name="Beltz S.B."/>
            <person name="Gilbert M.K."/>
        </authorList>
    </citation>
    <scope>NUCLEOTIDE SEQUENCE [LARGE SCALE GENOMIC DNA]</scope>
    <source>
        <strain evidence="5">NRRL 26010</strain>
    </source>
</reference>
<dbReference type="PANTHER" id="PTHR43094">
    <property type="entry name" value="AMINOTRANSFERASE"/>
    <property type="match status" value="1"/>
</dbReference>
<protein>
    <submittedName>
        <fullName evidence="4">Class III aminotransferase</fullName>
    </submittedName>
</protein>
<evidence type="ECO:0000313" key="5">
    <source>
        <dbReference type="Proteomes" id="UP000179179"/>
    </source>
</evidence>
<evidence type="ECO:0000256" key="3">
    <source>
        <dbReference type="RuleBase" id="RU003560"/>
    </source>
</evidence>
<dbReference type="SUPFAM" id="SSF53383">
    <property type="entry name" value="PLP-dependent transferases"/>
    <property type="match status" value="2"/>
</dbReference>
<dbReference type="AlphaFoldDB" id="A0A1F7ZMP5"/>
<dbReference type="RefSeq" id="XP_022384444.1">
    <property type="nucleotide sequence ID" value="XM_022538170.1"/>
</dbReference>
<dbReference type="GO" id="GO:0030170">
    <property type="term" value="F:pyridoxal phosphate binding"/>
    <property type="evidence" value="ECO:0007669"/>
    <property type="project" value="InterPro"/>
</dbReference>